<dbReference type="InterPro" id="IPR016181">
    <property type="entry name" value="Acyl_CoA_acyltransferase"/>
</dbReference>
<dbReference type="eggNOG" id="COG3153">
    <property type="taxonomic scope" value="Bacteria"/>
</dbReference>
<dbReference type="EMBL" id="CM001368">
    <property type="protein sequence ID" value="EHJ47562.1"/>
    <property type="molecule type" value="Genomic_DNA"/>
</dbReference>
<dbReference type="HOGENOM" id="CLU_052477_0_0_7"/>
<organism evidence="1 2">
    <name type="scientific">Solidesulfovibrio carbinoliphilus subsp. oakridgensis</name>
    <dbReference type="NCBI Taxonomy" id="694327"/>
    <lineage>
        <taxon>Bacteria</taxon>
        <taxon>Pseudomonadati</taxon>
        <taxon>Thermodesulfobacteriota</taxon>
        <taxon>Desulfovibrionia</taxon>
        <taxon>Desulfovibrionales</taxon>
        <taxon>Desulfovibrionaceae</taxon>
        <taxon>Solidesulfovibrio</taxon>
    </lineage>
</organism>
<name>G7Q4V2_9BACT</name>
<keyword evidence="2" id="KW-1185">Reference proteome</keyword>
<accession>G7Q4V2</accession>
<dbReference type="SUPFAM" id="SSF55729">
    <property type="entry name" value="Acyl-CoA N-acyltransferases (Nat)"/>
    <property type="match status" value="1"/>
</dbReference>
<reference evidence="2" key="1">
    <citation type="journal article" date="2015" name="Genome Announc.">
        <title>High-Quality Draft Genome Sequence of Desulfovibrio carbinoliphilus FW-101-2B, an Organic Acid-Oxidizing Sulfate-Reducing Bacterium Isolated from Uranium(VI)-Contaminated Groundwater.</title>
        <authorList>
            <person name="Ramsay B.D."/>
            <person name="Hwang C."/>
            <person name="Woo H.L."/>
            <person name="Carroll S.L."/>
            <person name="Lucas S."/>
            <person name="Han J."/>
            <person name="Lapidus A.L."/>
            <person name="Cheng J.F."/>
            <person name="Goodwin L.A."/>
            <person name="Pitluck S."/>
            <person name="Peters L."/>
            <person name="Chertkov O."/>
            <person name="Held B."/>
            <person name="Detter J.C."/>
            <person name="Han C.S."/>
            <person name="Tapia R."/>
            <person name="Land M.L."/>
            <person name="Hauser L.J."/>
            <person name="Kyrpides N.C."/>
            <person name="Ivanova N.N."/>
            <person name="Mikhailova N."/>
            <person name="Pagani I."/>
            <person name="Woyke T."/>
            <person name="Arkin A.P."/>
            <person name="Dehal P."/>
            <person name="Chivian D."/>
            <person name="Criddle C.S."/>
            <person name="Wu W."/>
            <person name="Chakraborty R."/>
            <person name="Hazen T.C."/>
            <person name="Fields M.W."/>
        </authorList>
    </citation>
    <scope>NUCLEOTIDE SEQUENCE [LARGE SCALE GENOMIC DNA]</scope>
    <source>
        <strain evidence="2">FW-101-2B</strain>
    </source>
</reference>
<dbReference type="RefSeq" id="WP_009180957.1">
    <property type="nucleotide sequence ID" value="NZ_CM001368.1"/>
</dbReference>
<gene>
    <name evidence="1" type="ORF">DFW101_1554</name>
</gene>
<evidence type="ECO:0000313" key="2">
    <source>
        <dbReference type="Proteomes" id="UP000004662"/>
    </source>
</evidence>
<dbReference type="STRING" id="694327.DFW101_1554"/>
<dbReference type="Proteomes" id="UP000004662">
    <property type="component" value="Chromosome"/>
</dbReference>
<proteinExistence type="predicted"/>
<protein>
    <submittedName>
        <fullName evidence="1">Uncharacterized protein</fullName>
    </submittedName>
</protein>
<sequence length="435" mass="47221">MDYDADLLKEFLLAAGSPPDAVAGLEPGVALGDQGVSPEIRAALAACLSEALGAPPAPPLLLERGSLDGWSAFLRDALDDAAVKRAAVARIVAGKKPLPPGQAHVIDRMRPGDAPGVSRLFHDIYGDKYPVVDYFVPEQLVALNRRDAVLTLVARLASGEIAGTGAFYRSSPPNPAVYEQGQLLVAPEYRQSSIAFRILKELDEVSRSMSFAEAFFGEAVCSHLVTQKTAVRQNYAVCGLELSLMPTGAYEKEGASGRMSCLLHFRVDRDRAQPLFLPESYRPVLEHILSGLGLDRDIRYAAHDQPAAPHTELASRVFDFAQVERVQVPAIGQDFAQQVEALAERGRRRGLAVIQAYLGAGEPGVAFAAEILNRHGFIFGGLAPLWFGHDALLFQWLAEPPAFAAINLLTDRAKTLLGHIEADWQRQQGRHRHEG</sequence>
<dbReference type="OrthoDB" id="5412651at2"/>
<evidence type="ECO:0000313" key="1">
    <source>
        <dbReference type="EMBL" id="EHJ47562.1"/>
    </source>
</evidence>
<dbReference type="Gene3D" id="3.40.630.30">
    <property type="match status" value="1"/>
</dbReference>
<dbReference type="AlphaFoldDB" id="G7Q4V2"/>